<dbReference type="RefSeq" id="WP_378938351.1">
    <property type="nucleotide sequence ID" value="NZ_JBHLVO010000032.1"/>
</dbReference>
<keyword evidence="1" id="KW-1133">Transmembrane helix</keyword>
<feature type="transmembrane region" description="Helical" evidence="1">
    <location>
        <begin position="46"/>
        <end position="64"/>
    </location>
</feature>
<keyword evidence="1" id="KW-0472">Membrane</keyword>
<feature type="transmembrane region" description="Helical" evidence="1">
    <location>
        <begin position="6"/>
        <end position="25"/>
    </location>
</feature>
<dbReference type="EMBL" id="JBHLVO010000032">
    <property type="protein sequence ID" value="MFC0274275.1"/>
    <property type="molecule type" value="Genomic_DNA"/>
</dbReference>
<dbReference type="InterPro" id="IPR019074">
    <property type="entry name" value="YabQ"/>
</dbReference>
<feature type="transmembrane region" description="Helical" evidence="1">
    <location>
        <begin position="116"/>
        <end position="143"/>
    </location>
</feature>
<name>A0ABV6GKR9_9BACI</name>
<keyword evidence="3" id="KW-1185">Reference proteome</keyword>
<feature type="transmembrane region" description="Helical" evidence="1">
    <location>
        <begin position="149"/>
        <end position="172"/>
    </location>
</feature>
<dbReference type="NCBIfam" id="TIGR02893">
    <property type="entry name" value="spore_yabQ"/>
    <property type="match status" value="1"/>
</dbReference>
<dbReference type="Proteomes" id="UP001589854">
    <property type="component" value="Unassembled WGS sequence"/>
</dbReference>
<organism evidence="2 3">
    <name type="scientific">Metabacillus herbersteinensis</name>
    <dbReference type="NCBI Taxonomy" id="283816"/>
    <lineage>
        <taxon>Bacteria</taxon>
        <taxon>Bacillati</taxon>
        <taxon>Bacillota</taxon>
        <taxon>Bacilli</taxon>
        <taxon>Bacillales</taxon>
        <taxon>Bacillaceae</taxon>
        <taxon>Metabacillus</taxon>
    </lineage>
</organism>
<reference evidence="2 3" key="1">
    <citation type="submission" date="2024-09" db="EMBL/GenBank/DDBJ databases">
        <authorList>
            <person name="Sun Q."/>
            <person name="Mori K."/>
        </authorList>
    </citation>
    <scope>NUCLEOTIDE SEQUENCE [LARGE SCALE GENOMIC DNA]</scope>
    <source>
        <strain evidence="2 3">CCM 7228</strain>
    </source>
</reference>
<evidence type="ECO:0000256" key="1">
    <source>
        <dbReference type="SAM" id="Phobius"/>
    </source>
</evidence>
<feature type="transmembrane region" description="Helical" evidence="1">
    <location>
        <begin position="70"/>
        <end position="95"/>
    </location>
</feature>
<dbReference type="Pfam" id="PF09578">
    <property type="entry name" value="Spore_YabQ"/>
    <property type="match status" value="1"/>
</dbReference>
<evidence type="ECO:0000313" key="3">
    <source>
        <dbReference type="Proteomes" id="UP001589854"/>
    </source>
</evidence>
<keyword evidence="1" id="KW-0812">Transmembrane</keyword>
<comment type="caution">
    <text evidence="2">The sequence shown here is derived from an EMBL/GenBank/DDBJ whole genome shotgun (WGS) entry which is preliminary data.</text>
</comment>
<sequence length="211" mass="24794">MTLTVQFYTMLAMFGMGGWIGLALDTHGRFLKRPTRARWVVFMNDLLFWIVQGLILFYLLLLVNEGELRVYIFLAVLCGYAAYQSLLKGFYLNILERIILTSLAIYRFAIKVGNLLLVRPIIGLIQFIFVIILGILNFLLRFVKWASQLLYSFVKIIVAPLFWILKILWNFIPHTIKNFFIKNINKVAGFLRKSKNIFVNLTSWWKQLFKK</sequence>
<accession>A0ABV6GKR9</accession>
<evidence type="ECO:0000313" key="2">
    <source>
        <dbReference type="EMBL" id="MFC0274275.1"/>
    </source>
</evidence>
<proteinExistence type="predicted"/>
<protein>
    <submittedName>
        <fullName evidence="2">Spore cortex biosynthesis protein YabQ</fullName>
    </submittedName>
</protein>
<gene>
    <name evidence="2" type="primary">yabQ</name>
    <name evidence="2" type="ORF">ACFFIX_23275</name>
</gene>